<dbReference type="AlphaFoldDB" id="Q9NIV4"/>
<feature type="compositionally biased region" description="Acidic residues" evidence="1">
    <location>
        <begin position="1"/>
        <end position="11"/>
    </location>
</feature>
<proteinExistence type="evidence at transcript level"/>
<feature type="compositionally biased region" description="Basic and acidic residues" evidence="1">
    <location>
        <begin position="58"/>
        <end position="76"/>
    </location>
</feature>
<reference evidence="2" key="1">
    <citation type="journal article" date="2000" name="Mol. Biol. Evol.">
        <title>Positive selection and propeptide repeats promote rapid interspecific divergence of a gastropod sperm protein.</title>
        <authorList>
            <person name="Hellberg M.E."/>
            <person name="Moy G.W."/>
            <person name="Vacquier V.D."/>
        </authorList>
    </citation>
    <scope>NUCLEOTIDE SEQUENCE</scope>
</reference>
<evidence type="ECO:0000313" key="2">
    <source>
        <dbReference type="EMBL" id="AAF27344.1"/>
    </source>
</evidence>
<feature type="non-terminal residue" evidence="2">
    <location>
        <position position="1"/>
    </location>
</feature>
<accession>Q9NIV4</accession>
<evidence type="ECO:0000256" key="1">
    <source>
        <dbReference type="SAM" id="MobiDB-lite"/>
    </source>
</evidence>
<name>Q9NIV4_9VEST</name>
<gene>
    <name evidence="2" type="primary">TMAP</name>
</gene>
<feature type="compositionally biased region" description="Acidic residues" evidence="1">
    <location>
        <begin position="28"/>
        <end position="38"/>
    </location>
</feature>
<organism evidence="2">
    <name type="scientific">Norrisia norrisii</name>
    <dbReference type="NCBI Taxonomy" id="80364"/>
    <lineage>
        <taxon>Eukaryota</taxon>
        <taxon>Metazoa</taxon>
        <taxon>Spiralia</taxon>
        <taxon>Lophotrochozoa</taxon>
        <taxon>Mollusca</taxon>
        <taxon>Gastropoda</taxon>
        <taxon>Vetigastropoda</taxon>
        <taxon>Trochida</taxon>
        <taxon>Trochoidea</taxon>
        <taxon>Tegulidae</taxon>
        <taxon>Norrisia</taxon>
    </lineage>
</organism>
<protein>
    <submittedName>
        <fullName evidence="2">Major acrosomal protein</fullName>
    </submittedName>
</protein>
<feature type="compositionally biased region" description="Basic and acidic residues" evidence="1">
    <location>
        <begin position="18"/>
        <end position="27"/>
    </location>
</feature>
<feature type="region of interest" description="Disordered" evidence="1">
    <location>
        <begin position="1"/>
        <end position="83"/>
    </location>
</feature>
<sequence>MPMEETDEDIESGSLSNELERKRRDLEGIDESEGETDVAGEQRKRARRRRRCLHIHLKQYERGKTRRNEDGERETEYQANGGAEQAKEDYKYLRHRCRLGRRKLDLGSNILTITIRKRTYVINY</sequence>
<feature type="compositionally biased region" description="Basic residues" evidence="1">
    <location>
        <begin position="44"/>
        <end position="57"/>
    </location>
</feature>
<dbReference type="EMBL" id="AF190898">
    <property type="protein sequence ID" value="AAF27344.1"/>
    <property type="molecule type" value="mRNA"/>
</dbReference>